<keyword evidence="1" id="KW-0472">Membrane</keyword>
<keyword evidence="1" id="KW-0812">Transmembrane</keyword>
<gene>
    <name evidence="2" type="ORF">UFOVP1009_43</name>
</gene>
<keyword evidence="1" id="KW-1133">Transmembrane helix</keyword>
<accession>A0A6J5Q743</accession>
<dbReference type="EMBL" id="LR796957">
    <property type="protein sequence ID" value="CAB4178176.1"/>
    <property type="molecule type" value="Genomic_DNA"/>
</dbReference>
<name>A0A6J5Q743_9CAUD</name>
<proteinExistence type="predicted"/>
<organism evidence="2">
    <name type="scientific">uncultured Caudovirales phage</name>
    <dbReference type="NCBI Taxonomy" id="2100421"/>
    <lineage>
        <taxon>Viruses</taxon>
        <taxon>Duplodnaviria</taxon>
        <taxon>Heunggongvirae</taxon>
        <taxon>Uroviricota</taxon>
        <taxon>Caudoviricetes</taxon>
        <taxon>Peduoviridae</taxon>
        <taxon>Maltschvirus</taxon>
        <taxon>Maltschvirus maltsch</taxon>
    </lineage>
</organism>
<sequence>MIHIYRDIALFLMGIISGFSLGLYVIHFLKD</sequence>
<feature type="transmembrane region" description="Helical" evidence="1">
    <location>
        <begin position="7"/>
        <end position="29"/>
    </location>
</feature>
<evidence type="ECO:0000256" key="1">
    <source>
        <dbReference type="SAM" id="Phobius"/>
    </source>
</evidence>
<protein>
    <submittedName>
        <fullName evidence="2">Uncharacterized protein</fullName>
    </submittedName>
</protein>
<evidence type="ECO:0000313" key="2">
    <source>
        <dbReference type="EMBL" id="CAB4178176.1"/>
    </source>
</evidence>
<reference evidence="2" key="1">
    <citation type="submission" date="2020-05" db="EMBL/GenBank/DDBJ databases">
        <authorList>
            <person name="Chiriac C."/>
            <person name="Salcher M."/>
            <person name="Ghai R."/>
            <person name="Kavagutti S V."/>
        </authorList>
    </citation>
    <scope>NUCLEOTIDE SEQUENCE</scope>
</reference>